<name>A0ABV5K787_9ACTN</name>
<evidence type="ECO:0000256" key="1">
    <source>
        <dbReference type="SAM" id="Phobius"/>
    </source>
</evidence>
<feature type="transmembrane region" description="Helical" evidence="1">
    <location>
        <begin position="12"/>
        <end position="31"/>
    </location>
</feature>
<comment type="caution">
    <text evidence="2">The sequence shown here is derived from an EMBL/GenBank/DDBJ whole genome shotgun (WGS) entry which is preliminary data.</text>
</comment>
<evidence type="ECO:0000313" key="3">
    <source>
        <dbReference type="Proteomes" id="UP001589750"/>
    </source>
</evidence>
<keyword evidence="1" id="KW-1133">Transmembrane helix</keyword>
<keyword evidence="1" id="KW-0472">Membrane</keyword>
<dbReference type="EMBL" id="JBHMDG010000007">
    <property type="protein sequence ID" value="MFB9312565.1"/>
    <property type="molecule type" value="Genomic_DNA"/>
</dbReference>
<keyword evidence="3" id="KW-1185">Reference proteome</keyword>
<feature type="transmembrane region" description="Helical" evidence="1">
    <location>
        <begin position="51"/>
        <end position="74"/>
    </location>
</feature>
<gene>
    <name evidence="2" type="ORF">ACFFRI_05865</name>
</gene>
<reference evidence="2 3" key="1">
    <citation type="submission" date="2024-09" db="EMBL/GenBank/DDBJ databases">
        <authorList>
            <person name="Sun Q."/>
            <person name="Mori K."/>
        </authorList>
    </citation>
    <scope>NUCLEOTIDE SEQUENCE [LARGE SCALE GENOMIC DNA]</scope>
    <source>
        <strain evidence="2 3">JCM 9626</strain>
    </source>
</reference>
<evidence type="ECO:0000313" key="2">
    <source>
        <dbReference type="EMBL" id="MFB9312565.1"/>
    </source>
</evidence>
<keyword evidence="1" id="KW-0812">Transmembrane</keyword>
<sequence>MSTPADLLITRLRFAWATLAVVAAGTIVLGWPRDVVCKVDSPSCSEDTTSGAWAVVSIGAFLAVVALGVLVVWASAVGTRLGNRADREAVSPSEVPAGA</sequence>
<accession>A0ABV5K787</accession>
<dbReference type="Proteomes" id="UP001589750">
    <property type="component" value="Unassembled WGS sequence"/>
</dbReference>
<organism evidence="2 3">
    <name type="scientific">Nocardioides plantarum</name>
    <dbReference type="NCBI Taxonomy" id="29299"/>
    <lineage>
        <taxon>Bacteria</taxon>
        <taxon>Bacillati</taxon>
        <taxon>Actinomycetota</taxon>
        <taxon>Actinomycetes</taxon>
        <taxon>Propionibacteriales</taxon>
        <taxon>Nocardioidaceae</taxon>
        <taxon>Nocardioides</taxon>
    </lineage>
</organism>
<proteinExistence type="predicted"/>
<dbReference type="RefSeq" id="WP_140007592.1">
    <property type="nucleotide sequence ID" value="NZ_JBHMDG010000007.1"/>
</dbReference>
<protein>
    <submittedName>
        <fullName evidence="2">Uncharacterized protein</fullName>
    </submittedName>
</protein>